<dbReference type="AlphaFoldDB" id="A0A0F5HR28"/>
<dbReference type="EMBL" id="JWIR02000070">
    <property type="protein sequence ID" value="KKB35708.1"/>
    <property type="molecule type" value="Genomic_DNA"/>
</dbReference>
<reference evidence="1" key="1">
    <citation type="submission" date="2015-02" db="EMBL/GenBank/DDBJ databases">
        <title>Genome Assembly of Bacillaceae bacterium MTCC 8252.</title>
        <authorList>
            <person name="Verma A."/>
            <person name="Khatri I."/>
            <person name="Mual P."/>
            <person name="Subramanian S."/>
            <person name="Krishnamurthi S."/>
        </authorList>
    </citation>
    <scope>NUCLEOTIDE SEQUENCE [LARGE SCALE GENOMIC DNA]</scope>
    <source>
        <strain evidence="1">MTCC 8252</strain>
    </source>
</reference>
<sequence length="112" mass="11898">MEVWSDNQKVMDDTVQLTAEYFETEQKTESKTIASSLNIFGVETASANSFTDFLKGFNNCLSAQGIAAWAIAAASIACSGLGPAGASACYYGLSFLTGGVVGYCWTSAKYYL</sequence>
<accession>A0A0F5HR28</accession>
<comment type="caution">
    <text evidence="1">The sequence shown here is derived from an EMBL/GenBank/DDBJ whole genome shotgun (WGS) entry which is preliminary data.</text>
</comment>
<gene>
    <name evidence="1" type="ORF">QY95_03366</name>
</gene>
<organism evidence="1 2">
    <name type="scientific">Bacillus thermotolerans</name>
    <name type="common">Quasibacillus thermotolerans</name>
    <dbReference type="NCBI Taxonomy" id="1221996"/>
    <lineage>
        <taxon>Bacteria</taxon>
        <taxon>Bacillati</taxon>
        <taxon>Bacillota</taxon>
        <taxon>Bacilli</taxon>
        <taxon>Bacillales</taxon>
        <taxon>Bacillaceae</taxon>
        <taxon>Bacillus</taxon>
    </lineage>
</organism>
<keyword evidence="2" id="KW-1185">Reference proteome</keyword>
<proteinExistence type="predicted"/>
<name>A0A0F5HR28_BACTR</name>
<dbReference type="Proteomes" id="UP000031563">
    <property type="component" value="Unassembled WGS sequence"/>
</dbReference>
<protein>
    <submittedName>
        <fullName evidence="1">Uncharacterized protein</fullName>
    </submittedName>
</protein>
<evidence type="ECO:0000313" key="2">
    <source>
        <dbReference type="Proteomes" id="UP000031563"/>
    </source>
</evidence>
<evidence type="ECO:0000313" key="1">
    <source>
        <dbReference type="EMBL" id="KKB35708.1"/>
    </source>
</evidence>